<dbReference type="GO" id="GO:0000973">
    <property type="term" value="P:post-transcriptional tethering of RNA polymerase II gene DNA at nuclear periphery"/>
    <property type="evidence" value="ECO:0007669"/>
    <property type="project" value="TreeGrafter"/>
</dbReference>
<evidence type="ECO:0000256" key="5">
    <source>
        <dbReference type="ARBA" id="ARBA00023132"/>
    </source>
</evidence>
<comment type="subunit">
    <text evidence="7">Part of the nuclear pore complex (NPC).</text>
</comment>
<gene>
    <name evidence="9" type="ORF">EJ02DRAFT_438034</name>
</gene>
<dbReference type="PANTHER" id="PTHR13003:SF2">
    <property type="entry name" value="NUCLEAR PORE COMPLEX PROTEIN NUP107"/>
    <property type="match status" value="1"/>
</dbReference>
<reference evidence="9" key="1">
    <citation type="journal article" date="2020" name="Stud. Mycol.">
        <title>101 Dothideomycetes genomes: a test case for predicting lifestyles and emergence of pathogens.</title>
        <authorList>
            <person name="Haridas S."/>
            <person name="Albert R."/>
            <person name="Binder M."/>
            <person name="Bloem J."/>
            <person name="Labutti K."/>
            <person name="Salamov A."/>
            <person name="Andreopoulos B."/>
            <person name="Baker S."/>
            <person name="Barry K."/>
            <person name="Bills G."/>
            <person name="Bluhm B."/>
            <person name="Cannon C."/>
            <person name="Castanera R."/>
            <person name="Culley D."/>
            <person name="Daum C."/>
            <person name="Ezra D."/>
            <person name="Gonzalez J."/>
            <person name="Henrissat B."/>
            <person name="Kuo A."/>
            <person name="Liang C."/>
            <person name="Lipzen A."/>
            <person name="Lutzoni F."/>
            <person name="Magnuson J."/>
            <person name="Mondo S."/>
            <person name="Nolan M."/>
            <person name="Ohm R."/>
            <person name="Pangilinan J."/>
            <person name="Park H.-J."/>
            <person name="Ramirez L."/>
            <person name="Alfaro M."/>
            <person name="Sun H."/>
            <person name="Tritt A."/>
            <person name="Yoshinaga Y."/>
            <person name="Zwiers L.-H."/>
            <person name="Turgeon B."/>
            <person name="Goodwin S."/>
            <person name="Spatafora J."/>
            <person name="Crous P."/>
            <person name="Grigoriev I."/>
        </authorList>
    </citation>
    <scope>NUCLEOTIDE SEQUENCE</scope>
    <source>
        <strain evidence="9">CBS 161.51</strain>
    </source>
</reference>
<keyword evidence="3" id="KW-0653">Protein transport</keyword>
<dbReference type="Proteomes" id="UP000800038">
    <property type="component" value="Unassembled WGS sequence"/>
</dbReference>
<keyword evidence="5 7" id="KW-0906">Nuclear pore complex</keyword>
<name>A0A6A5S952_9PLEO</name>
<dbReference type="GO" id="GO:0017056">
    <property type="term" value="F:structural constituent of nuclear pore"/>
    <property type="evidence" value="ECO:0007669"/>
    <property type="project" value="UniProtKB-UniRule"/>
</dbReference>
<keyword evidence="10" id="KW-1185">Reference proteome</keyword>
<dbReference type="GO" id="GO:0006406">
    <property type="term" value="P:mRNA export from nucleus"/>
    <property type="evidence" value="ECO:0007669"/>
    <property type="project" value="TreeGrafter"/>
</dbReference>
<dbReference type="PANTHER" id="PTHR13003">
    <property type="entry name" value="NUP107-RELATED"/>
    <property type="match status" value="1"/>
</dbReference>
<dbReference type="GO" id="GO:0031965">
    <property type="term" value="C:nuclear membrane"/>
    <property type="evidence" value="ECO:0007669"/>
    <property type="project" value="UniProtKB-SubCell"/>
</dbReference>
<evidence type="ECO:0000256" key="1">
    <source>
        <dbReference type="ARBA" id="ARBA00022448"/>
    </source>
</evidence>
<comment type="function">
    <text evidence="7">Functions as a component of the nuclear pore complex (NPC).</text>
</comment>
<evidence type="ECO:0000256" key="8">
    <source>
        <dbReference type="SAM" id="MobiDB-lite"/>
    </source>
</evidence>
<dbReference type="Gene3D" id="1.20.190.50">
    <property type="match status" value="1"/>
</dbReference>
<evidence type="ECO:0000256" key="7">
    <source>
        <dbReference type="RuleBase" id="RU365072"/>
    </source>
</evidence>
<organism evidence="9 10">
    <name type="scientific">Clathrospora elynae</name>
    <dbReference type="NCBI Taxonomy" id="706981"/>
    <lineage>
        <taxon>Eukaryota</taxon>
        <taxon>Fungi</taxon>
        <taxon>Dikarya</taxon>
        <taxon>Ascomycota</taxon>
        <taxon>Pezizomycotina</taxon>
        <taxon>Dothideomycetes</taxon>
        <taxon>Pleosporomycetidae</taxon>
        <taxon>Pleosporales</taxon>
        <taxon>Diademaceae</taxon>
        <taxon>Clathrospora</taxon>
    </lineage>
</organism>
<dbReference type="OrthoDB" id="3098at2759"/>
<feature type="region of interest" description="Disordered" evidence="8">
    <location>
        <begin position="261"/>
        <end position="285"/>
    </location>
</feature>
<dbReference type="GO" id="GO:0031080">
    <property type="term" value="C:nuclear pore outer ring"/>
    <property type="evidence" value="ECO:0007669"/>
    <property type="project" value="TreeGrafter"/>
</dbReference>
<evidence type="ECO:0000313" key="9">
    <source>
        <dbReference type="EMBL" id="KAF1937201.1"/>
    </source>
</evidence>
<keyword evidence="7" id="KW-0472">Membrane</keyword>
<protein>
    <recommendedName>
        <fullName evidence="7">Nuclear pore complex protein</fullName>
    </recommendedName>
</protein>
<evidence type="ECO:0000256" key="4">
    <source>
        <dbReference type="ARBA" id="ARBA00023010"/>
    </source>
</evidence>
<keyword evidence="6 7" id="KW-0539">Nucleus</keyword>
<keyword evidence="4 7" id="KW-0811">Translocation</keyword>
<sequence length="1016" mass="114266">MASWSLPPRQSQPALAHVSLGNAATNGATPNDPLQPLRAMADRVGKEVEKFAERVDQWHTHGNDSKQDKYQATVKMVGKFKDYAESHVKELKKSNDAENKGNLGKSVRRRIQSMADAADNGHQSVFGQSIEHSAAPDSANVRELREWQEELATWQLLQLIIAHYHPEPGTDVAAEKKAHLAKAGGTARYCKNSDIWDRFLLEDDQAKEKAIVLRWLEETARNSESDVDSIIAGLEDHSGKGAHTWTSGWLETKTKIKQAKRLEGTDQPLKPDNSNLKTKDRTTTLATHLDPDAPARQKRALETNDEYYERSLWMVAYEMMRRGLPWKQIVEWCHERNEAWRGVSVGAAYEGHPEGGPNVAGPTVGYLFRRMCFYAARGARIPYEGAVYGLLSGDLKQVQAVSRSWDDHLYAHYNALLLSRFDTHLQRNHPSRVPESLTQKFLFQDAVSNIGAWEASPQTVIGLLKQQKGTASQAVSPIKLIQGALIGRDADDLMLKVGVALAEMMQTDERPQNLIIHPDSAEADRGAKPVGEHRTYTAEQWYQTLATDPHAFRILVHIFIVFRNGLETLFADTHQDKPFLAMDNVIAGYIEFLRISKRISLIPLYAAQLIGERAAYTLARVLPDIKNSDEQRRSVALMESYRIDVILVVSQSFTFASRDSGFTHFDRDGYSIISNPIKRFNILERLSTADAHLLWPGMRIKKAFDGSEIGPQDEAIIEALQWYTYLAQDYVQTFEHLKNALTIFLLNGRLAAAEKVISDLSVEALSLSRTEALLGYPFDITTPGAEEQDERQLHEYRDNLPNAARAAAIPIAQLPTADQHRELVNDLRQTSAAYYDLQQIVRLLVLFREWRDEETSLIQLRTERQKDPSPPRTKIDTQRTKNLLDAISAIFDSLLVSIASNVQLYPESQSQDDWELRKAYIPDIILAYLSVLQSASYFLQRDPAVKAMEVAVQVADESNAWVQKVLVEAGSMSELVDALACVSKAMLRLTEGKEKGSSKKRGGRGETLRVWELGAR</sequence>
<dbReference type="AlphaFoldDB" id="A0A6A5S952"/>
<comment type="subcellular location">
    <subcellularLocation>
        <location evidence="7">Nucleus</location>
        <location evidence="7">Nuclear pore complex</location>
    </subcellularLocation>
    <subcellularLocation>
        <location evidence="7">Nucleus membrane</location>
    </subcellularLocation>
</comment>
<dbReference type="GO" id="GO:0006606">
    <property type="term" value="P:protein import into nucleus"/>
    <property type="evidence" value="ECO:0007669"/>
    <property type="project" value="TreeGrafter"/>
</dbReference>
<accession>A0A6A5S952</accession>
<keyword evidence="2" id="KW-0509">mRNA transport</keyword>
<evidence type="ECO:0000256" key="3">
    <source>
        <dbReference type="ARBA" id="ARBA00022927"/>
    </source>
</evidence>
<dbReference type="EMBL" id="ML976149">
    <property type="protein sequence ID" value="KAF1937201.1"/>
    <property type="molecule type" value="Genomic_DNA"/>
</dbReference>
<evidence type="ECO:0000313" key="10">
    <source>
        <dbReference type="Proteomes" id="UP000800038"/>
    </source>
</evidence>
<evidence type="ECO:0000256" key="6">
    <source>
        <dbReference type="ARBA" id="ARBA00023242"/>
    </source>
</evidence>
<evidence type="ECO:0000256" key="2">
    <source>
        <dbReference type="ARBA" id="ARBA00022816"/>
    </source>
</evidence>
<dbReference type="Gene3D" id="1.10.3450.20">
    <property type="match status" value="1"/>
</dbReference>
<feature type="region of interest" description="Disordered" evidence="8">
    <location>
        <begin position="1"/>
        <end position="36"/>
    </location>
</feature>
<dbReference type="Pfam" id="PF04121">
    <property type="entry name" value="Nup84_Nup100"/>
    <property type="match status" value="1"/>
</dbReference>
<dbReference type="InterPro" id="IPR007252">
    <property type="entry name" value="Nup84/Nup107"/>
</dbReference>
<keyword evidence="1 7" id="KW-0813">Transport</keyword>
<comment type="similarity">
    <text evidence="7">Belongs to the nucleoporin Nup84/Nup107 family.</text>
</comment>
<proteinExistence type="inferred from homology"/>